<reference evidence="2 3" key="1">
    <citation type="submission" date="2018-07" db="EMBL/GenBank/DDBJ databases">
        <title>Uncovering a Universe of Circular DNA Viruses in Animal Metagenomes.</title>
        <authorList>
            <person name="Tisza M."/>
            <person name="Buck C."/>
            <person name="Pastrana D."/>
            <person name="Welch N."/>
            <person name="Peretti A."/>
        </authorList>
    </citation>
    <scope>NUCLEOTIDE SEQUENCE [LARGE SCALE GENOMIC DNA]</scope>
    <source>
        <strain evidence="2">Ctcd13</strain>
    </source>
</reference>
<keyword evidence="1" id="KW-0812">Transmembrane</keyword>
<dbReference type="Proteomes" id="UP000277039">
    <property type="component" value="Segment"/>
</dbReference>
<evidence type="ECO:0000256" key="1">
    <source>
        <dbReference type="SAM" id="Phobius"/>
    </source>
</evidence>
<protein>
    <submittedName>
        <fullName evidence="2">Uncharacterized protein</fullName>
    </submittedName>
</protein>
<keyword evidence="1" id="KW-1133">Transmembrane helix</keyword>
<dbReference type="EMBL" id="MH617154">
    <property type="protein sequence ID" value="AXH75435.1"/>
    <property type="molecule type" value="Genomic_DNA"/>
</dbReference>
<accession>A0A345MVN5</accession>
<keyword evidence="1" id="KW-0472">Membrane</keyword>
<organism evidence="2 3">
    <name type="scientific">Circoviridae sp</name>
    <dbReference type="NCBI Taxonomy" id="1954248"/>
    <lineage>
        <taxon>Viruses</taxon>
        <taxon>Monodnaviria</taxon>
        <taxon>Shotokuvirae</taxon>
        <taxon>Cressdnaviricota</taxon>
        <taxon>Arfiviricetes</taxon>
        <taxon>Rohanvirales</taxon>
        <taxon>Nenyaviridae</taxon>
        <taxon>Galvornvirus</taxon>
        <taxon>Galvornvirus isengard</taxon>
    </lineage>
</organism>
<evidence type="ECO:0000313" key="2">
    <source>
        <dbReference type="EMBL" id="AXH75435.1"/>
    </source>
</evidence>
<evidence type="ECO:0000313" key="3">
    <source>
        <dbReference type="Proteomes" id="UP000277039"/>
    </source>
</evidence>
<sequence length="87" mass="10008">MISLFLCFLLIQSKSLQNQTNTTLLDLVTTHLQMMKKILIFLVIQILILLCILCPKLTKIIFQYFLQKHFGRRPSPISSPSNSSSKI</sequence>
<keyword evidence="3" id="KW-1185">Reference proteome</keyword>
<proteinExistence type="predicted"/>
<name>A0A345MVN5_9VIRU</name>
<feature type="transmembrane region" description="Helical" evidence="1">
    <location>
        <begin position="39"/>
        <end position="58"/>
    </location>
</feature>